<dbReference type="EMBL" id="CP062699">
    <property type="protein sequence ID" value="QOJ91330.1"/>
    <property type="molecule type" value="Genomic_DNA"/>
</dbReference>
<evidence type="ECO:0000313" key="1">
    <source>
        <dbReference type="EMBL" id="QOJ91330.1"/>
    </source>
</evidence>
<protein>
    <submittedName>
        <fullName evidence="1">Uncharacterized protein</fullName>
    </submittedName>
</protein>
<dbReference type="RefSeq" id="WP_064590536.1">
    <property type="nucleotide sequence ID" value="NZ_CP062699.1"/>
</dbReference>
<evidence type="ECO:0000313" key="2">
    <source>
        <dbReference type="Proteomes" id="UP000593847"/>
    </source>
</evidence>
<keyword evidence="2" id="KW-1185">Reference proteome</keyword>
<proteinExistence type="predicted"/>
<dbReference type="KEGG" id="ptai:ICN73_00175"/>
<dbReference type="Proteomes" id="UP000593847">
    <property type="component" value="Chromosome"/>
</dbReference>
<gene>
    <name evidence="1" type="ORF">ICN73_00175</name>
</gene>
<reference evidence="1" key="1">
    <citation type="submission" date="2020-09" db="EMBL/GenBank/DDBJ databases">
        <title>Complete genome sequence of Pseudomonas taiwanensis CC, a plant growth-promoting and biotite-weathering strain.</title>
        <authorList>
            <person name="Cheng C."/>
        </authorList>
    </citation>
    <scope>NUCLEOTIDE SEQUENCE [LARGE SCALE GENOMIC DNA]</scope>
    <source>
        <strain evidence="1">WRS8</strain>
    </source>
</reference>
<organism evidence="1 2">
    <name type="scientific">Pseudomonas taiwanensis</name>
    <dbReference type="NCBI Taxonomy" id="470150"/>
    <lineage>
        <taxon>Bacteria</taxon>
        <taxon>Pseudomonadati</taxon>
        <taxon>Pseudomonadota</taxon>
        <taxon>Gammaproteobacteria</taxon>
        <taxon>Pseudomonadales</taxon>
        <taxon>Pseudomonadaceae</taxon>
        <taxon>Pseudomonas</taxon>
    </lineage>
</organism>
<name>A0A7L9GFS4_9PSED</name>
<sequence>MIVQDEFQKLLEKITNTDVYKRVSTDIFHEQEKKLIQHHKQLPDWVGKEDHGPCYFVRYTSPSTSEEVTIKTKTYKLQDQIELNTLHKLKTYQWLLAEAYEAFEDFIEIVYADCGVRGSNLWVRPDDWRHEGSTNLSDYLKPRKKGSSTPYIQLSALRERSTHFREHEAKEGNNYRVVFVLIEKFRHLIVHQGGYCFGFNTLMKKIQRELVGVSFEGVRSYVKSYLIPHREALLVDLLEFPVEDGPGAVIGAYHDTMQSLFNTLIEYAVLVKESIELDNAELQLTH</sequence>
<accession>A0A7L9GFS4</accession>
<dbReference type="AlphaFoldDB" id="A0A7L9GFS4"/>